<accession>A0A194PJJ8</accession>
<keyword evidence="5" id="KW-1185">Reference proteome</keyword>
<feature type="transmembrane region" description="Helical" evidence="1">
    <location>
        <begin position="472"/>
        <end position="493"/>
    </location>
</feature>
<dbReference type="PANTHER" id="PTHR11161:SF0">
    <property type="entry name" value="O-ACYLTRANSFERASE LIKE PROTEIN"/>
    <property type="match status" value="1"/>
</dbReference>
<feature type="domain" description="Acyltransferase 3" evidence="2">
    <location>
        <begin position="321"/>
        <end position="677"/>
    </location>
</feature>
<keyword evidence="1" id="KW-0812">Transmembrane</keyword>
<keyword evidence="1" id="KW-0472">Membrane</keyword>
<feature type="transmembrane region" description="Helical" evidence="1">
    <location>
        <begin position="594"/>
        <end position="617"/>
    </location>
</feature>
<organism evidence="4 5">
    <name type="scientific">Papilio xuthus</name>
    <name type="common">Asian swallowtail butterfly</name>
    <dbReference type="NCBI Taxonomy" id="66420"/>
    <lineage>
        <taxon>Eukaryota</taxon>
        <taxon>Metazoa</taxon>
        <taxon>Ecdysozoa</taxon>
        <taxon>Arthropoda</taxon>
        <taxon>Hexapoda</taxon>
        <taxon>Insecta</taxon>
        <taxon>Pterygota</taxon>
        <taxon>Neoptera</taxon>
        <taxon>Endopterygota</taxon>
        <taxon>Lepidoptera</taxon>
        <taxon>Glossata</taxon>
        <taxon>Ditrysia</taxon>
        <taxon>Papilionoidea</taxon>
        <taxon>Papilionidae</taxon>
        <taxon>Papilioninae</taxon>
        <taxon>Papilio</taxon>
    </lineage>
</organism>
<evidence type="ECO:0000259" key="2">
    <source>
        <dbReference type="Pfam" id="PF01757"/>
    </source>
</evidence>
<sequence length="739" mass="84182">MTQNIAKALIPSIQCNELGLDLNVSNRRPLVYAENELAPFVLTQSRKHLNRDVKYYPFDQNLYRDVLNPELCQEQIKYIRSNSTILQARFLDAGLRIPQGILLGNQIHLGNFYQCLNIIENVKEMNIQGKYCSLKVSLGEIGSLQKTNDKHFYSEPYHVNIDTVVEVTRLMKNVNYTRMRTLSSNLKLPYSPDYEVNSRMGPDNPLSDIEFTLAICIPAPCTTPEVINTIVGNVTDIGINYKEDFCRLPNDKLWAPVDYVAVAIFSAIGFLTILSTCYDIYYSKVLVKDKRKVNSLYICCSVYTNTKRLLTFNNVPNSLDCIDGIRSLAMIWVILGHTFYAIPIHENPLEVFEWAISPKAIWMTAGHMTVDTFFLLSGLLLMYRLFPILAAMVLFEASLFNYVSDGPLWTGPAYNVLRCRQYWWSTLLHIQNFVNPLNLCVGVSWYLSLDIQLHILSPIILYWVLSPKKTAAWAALTSGLIASLIAATLYIFINEFQSGIISPNRPEDSDDYFIYYYINLLTRAPPFFVGMIFGYIIYSWKGKKLTSTMVIAMMFWLCCLSVFGIILYMLYINMQLEWDNQTADSFINSFVRPLWGLGLGWIIFACVKGYGGPINWFLSLSVWKLPGRLSYAMYIIHFSIMVAYYNSKLAPAYFTVSSVMFNFFGFFSLTFILAFLATVMIDAPFGILVKTLLGPGVKPEKTVDIKDQDKEIISMPTDIKTIPTNPTIVADAEKSLSPR</sequence>
<feature type="domain" description="Nose resistant-to-fluoxetine protein N-terminal" evidence="3">
    <location>
        <begin position="84"/>
        <end position="227"/>
    </location>
</feature>
<reference evidence="4 5" key="1">
    <citation type="journal article" date="2015" name="Nat. Commun.">
        <title>Outbred genome sequencing and CRISPR/Cas9 gene editing in butterflies.</title>
        <authorList>
            <person name="Li X."/>
            <person name="Fan D."/>
            <person name="Zhang W."/>
            <person name="Liu G."/>
            <person name="Zhang L."/>
            <person name="Zhao L."/>
            <person name="Fang X."/>
            <person name="Chen L."/>
            <person name="Dong Y."/>
            <person name="Chen Y."/>
            <person name="Ding Y."/>
            <person name="Zhao R."/>
            <person name="Feng M."/>
            <person name="Zhu Y."/>
            <person name="Feng Y."/>
            <person name="Jiang X."/>
            <person name="Zhu D."/>
            <person name="Xiang H."/>
            <person name="Feng X."/>
            <person name="Li S."/>
            <person name="Wang J."/>
            <person name="Zhang G."/>
            <person name="Kronforst M.R."/>
            <person name="Wang W."/>
        </authorList>
    </citation>
    <scope>NUCLEOTIDE SEQUENCE [LARGE SCALE GENOMIC DNA]</scope>
    <source>
        <strain evidence="4">Ya'a_city_454_Px</strain>
        <tissue evidence="4">Whole body</tissue>
    </source>
</reference>
<dbReference type="AlphaFoldDB" id="A0A194PJJ8"/>
<feature type="transmembrane region" description="Helical" evidence="1">
    <location>
        <begin position="659"/>
        <end position="681"/>
    </location>
</feature>
<feature type="transmembrane region" description="Helical" evidence="1">
    <location>
        <begin position="259"/>
        <end position="282"/>
    </location>
</feature>
<dbReference type="InterPro" id="IPR052728">
    <property type="entry name" value="O2_lipid_transport_reg"/>
</dbReference>
<feature type="transmembrane region" description="Helical" evidence="1">
    <location>
        <begin position="513"/>
        <end position="538"/>
    </location>
</feature>
<dbReference type="InterPro" id="IPR002656">
    <property type="entry name" value="Acyl_transf_3_dom"/>
</dbReference>
<feature type="transmembrane region" description="Helical" evidence="1">
    <location>
        <begin position="550"/>
        <end position="574"/>
    </location>
</feature>
<name>A0A194PJJ8_PAPXU</name>
<dbReference type="EMBL" id="KQ459603">
    <property type="protein sequence ID" value="KPI92899.1"/>
    <property type="molecule type" value="Genomic_DNA"/>
</dbReference>
<gene>
    <name evidence="4" type="ORF">RR46_14120</name>
</gene>
<dbReference type="GO" id="GO:0016747">
    <property type="term" value="F:acyltransferase activity, transferring groups other than amino-acyl groups"/>
    <property type="evidence" value="ECO:0007669"/>
    <property type="project" value="InterPro"/>
</dbReference>
<keyword evidence="1" id="KW-1133">Transmembrane helix</keyword>
<dbReference type="InterPro" id="IPR006621">
    <property type="entry name" value="Nose-resist-to-fluoxetine_N"/>
</dbReference>
<evidence type="ECO:0000313" key="4">
    <source>
        <dbReference type="EMBL" id="KPI92899.1"/>
    </source>
</evidence>
<dbReference type="PANTHER" id="PTHR11161">
    <property type="entry name" value="O-ACYLTRANSFERASE"/>
    <property type="match status" value="1"/>
</dbReference>
<proteinExistence type="predicted"/>
<dbReference type="Proteomes" id="UP000053268">
    <property type="component" value="Unassembled WGS sequence"/>
</dbReference>
<feature type="transmembrane region" description="Helical" evidence="1">
    <location>
        <begin position="373"/>
        <end position="395"/>
    </location>
</feature>
<evidence type="ECO:0000259" key="3">
    <source>
        <dbReference type="Pfam" id="PF20146"/>
    </source>
</evidence>
<dbReference type="Pfam" id="PF20146">
    <property type="entry name" value="NRF"/>
    <property type="match status" value="1"/>
</dbReference>
<evidence type="ECO:0000313" key="5">
    <source>
        <dbReference type="Proteomes" id="UP000053268"/>
    </source>
</evidence>
<evidence type="ECO:0000256" key="1">
    <source>
        <dbReference type="SAM" id="Phobius"/>
    </source>
</evidence>
<feature type="transmembrane region" description="Helical" evidence="1">
    <location>
        <begin position="629"/>
        <end position="647"/>
    </location>
</feature>
<protein>
    <submittedName>
        <fullName evidence="4">Nose resistant to fluoxetine protein 6</fullName>
    </submittedName>
</protein>
<dbReference type="Pfam" id="PF01757">
    <property type="entry name" value="Acyl_transf_3"/>
    <property type="match status" value="1"/>
</dbReference>